<dbReference type="Proteomes" id="UP001359781">
    <property type="component" value="Unassembled WGS sequence"/>
</dbReference>
<dbReference type="RefSeq" id="WP_337890042.1">
    <property type="nucleotide sequence ID" value="NZ_JBAHVI010000005.1"/>
</dbReference>
<evidence type="ECO:0000256" key="1">
    <source>
        <dbReference type="SAM" id="Phobius"/>
    </source>
</evidence>
<evidence type="ECO:0000313" key="3">
    <source>
        <dbReference type="Proteomes" id="UP001359781"/>
    </source>
</evidence>
<comment type="caution">
    <text evidence="2">The sequence shown here is derived from an EMBL/GenBank/DDBJ whole genome shotgun (WGS) entry which is preliminary data.</text>
</comment>
<keyword evidence="1" id="KW-1133">Transmembrane helix</keyword>
<protein>
    <recommendedName>
        <fullName evidence="4">J domain-containing protein</fullName>
    </recommendedName>
</protein>
<feature type="transmembrane region" description="Helical" evidence="1">
    <location>
        <begin position="126"/>
        <end position="148"/>
    </location>
</feature>
<keyword evidence="1" id="KW-0472">Membrane</keyword>
<evidence type="ECO:0000313" key="2">
    <source>
        <dbReference type="EMBL" id="MEJ4099742.1"/>
    </source>
</evidence>
<proteinExistence type="predicted"/>
<organism evidence="2 3">
    <name type="scientific">Corynebacterium mastitidis</name>
    <dbReference type="NCBI Taxonomy" id="161890"/>
    <lineage>
        <taxon>Bacteria</taxon>
        <taxon>Bacillati</taxon>
        <taxon>Actinomycetota</taxon>
        <taxon>Actinomycetes</taxon>
        <taxon>Mycobacteriales</taxon>
        <taxon>Corynebacteriaceae</taxon>
        <taxon>Corynebacterium</taxon>
    </lineage>
</organism>
<evidence type="ECO:0008006" key="4">
    <source>
        <dbReference type="Google" id="ProtNLM"/>
    </source>
</evidence>
<sequence length="212" mass="23654">MNYNFYKSMNLDGSTPPQKLADILDEKITAIQGSETATAADLGEAIAARAILGDPEKKSEYDTALHGPDGVVTIEWIQELAKKKSSTSYEKKSPSSTLPKKKKVSIDFDLNNFPVSSQLQRQESKLWIAGMVLILLGWIYAFIVSMFFSSNAMEEWSFLFDQDDIEALNSIFGGLKKFAAIGFALTNTVAIYIIMETVWCLREVLGSWKTEK</sequence>
<keyword evidence="3" id="KW-1185">Reference proteome</keyword>
<accession>A0ABU8P0F5</accession>
<dbReference type="EMBL" id="JBAHVJ010000005">
    <property type="protein sequence ID" value="MEJ4099742.1"/>
    <property type="molecule type" value="Genomic_DNA"/>
</dbReference>
<keyword evidence="1" id="KW-0812">Transmembrane</keyword>
<feature type="transmembrane region" description="Helical" evidence="1">
    <location>
        <begin position="178"/>
        <end position="201"/>
    </location>
</feature>
<reference evidence="2 3" key="1">
    <citation type="submission" date="2024-02" db="EMBL/GenBank/DDBJ databases">
        <title>Whole genome sequencing and characterization of Corynebacterium isolated from the ocular surface of dry eye disease sufferers.</title>
        <authorList>
            <person name="Naqvi M."/>
        </authorList>
    </citation>
    <scope>NUCLEOTIDE SEQUENCE [LARGE SCALE GENOMIC DNA]</scope>
    <source>
        <strain evidence="2 3">PCRF</strain>
    </source>
</reference>
<name>A0ABU8P0F5_9CORY</name>
<gene>
    <name evidence="2" type="ORF">V5S96_05110</name>
</gene>